<proteinExistence type="predicted"/>
<dbReference type="RefSeq" id="XP_002795679.2">
    <property type="nucleotide sequence ID" value="XM_002795633.2"/>
</dbReference>
<dbReference type="eggNOG" id="ENOG502RR36">
    <property type="taxonomic scope" value="Eukaryota"/>
</dbReference>
<organism evidence="1 2">
    <name type="scientific">Paracoccidioides lutzii (strain ATCC MYA-826 / Pb01)</name>
    <name type="common">Paracoccidioides brasiliensis</name>
    <dbReference type="NCBI Taxonomy" id="502779"/>
    <lineage>
        <taxon>Eukaryota</taxon>
        <taxon>Fungi</taxon>
        <taxon>Dikarya</taxon>
        <taxon>Ascomycota</taxon>
        <taxon>Pezizomycotina</taxon>
        <taxon>Eurotiomycetes</taxon>
        <taxon>Eurotiomycetidae</taxon>
        <taxon>Onygenales</taxon>
        <taxon>Ajellomycetaceae</taxon>
        <taxon>Paracoccidioides</taxon>
    </lineage>
</organism>
<dbReference type="KEGG" id="pbl:PAAG_02385"/>
<sequence length="197" mass="21639">MANMVVALRALSSTSKPIHRITGGPKLIRLAFPEPVSNFRILNDFVPDILPSSVTRYPAVFSVHISKTLSDDEITELVKWIKEIGKGRGFAVNGAYRTNSTVVILETPYSVARTPVNWALGTLPNILVLEAPREVYAQLRNIPGVNVIFEDMSSNNLASSPSATELPVAAHEEFLRELHKESAINPLEKPPNETKGN</sequence>
<dbReference type="OrthoDB" id="4173384at2759"/>
<dbReference type="GeneID" id="9099042"/>
<dbReference type="Proteomes" id="UP000002059">
    <property type="component" value="Partially assembled WGS sequence"/>
</dbReference>
<dbReference type="EMBL" id="KN293996">
    <property type="protein sequence ID" value="EEH40330.2"/>
    <property type="molecule type" value="Genomic_DNA"/>
</dbReference>
<evidence type="ECO:0000313" key="2">
    <source>
        <dbReference type="Proteomes" id="UP000002059"/>
    </source>
</evidence>
<evidence type="ECO:0000313" key="1">
    <source>
        <dbReference type="EMBL" id="EEH40330.2"/>
    </source>
</evidence>
<protein>
    <submittedName>
        <fullName evidence="1">Uncharacterized protein</fullName>
    </submittedName>
</protein>
<accession>C1GUR2</accession>
<dbReference type="VEuPathDB" id="FungiDB:PAAG_02385"/>
<dbReference type="STRING" id="502779.C1GUR2"/>
<dbReference type="HOGENOM" id="CLU_1384538_0_0_1"/>
<keyword evidence="2" id="KW-1185">Reference proteome</keyword>
<reference evidence="1 2" key="1">
    <citation type="journal article" date="2011" name="PLoS Genet.">
        <title>Comparative genomic analysis of human fungal pathogens causing paracoccidioidomycosis.</title>
        <authorList>
            <person name="Desjardins C.A."/>
            <person name="Champion M.D."/>
            <person name="Holder J.W."/>
            <person name="Muszewska A."/>
            <person name="Goldberg J."/>
            <person name="Bailao A.M."/>
            <person name="Brigido M.M."/>
            <person name="Ferreira M.E."/>
            <person name="Garcia A.M."/>
            <person name="Grynberg M."/>
            <person name="Gujja S."/>
            <person name="Heiman D.I."/>
            <person name="Henn M.R."/>
            <person name="Kodira C.D."/>
            <person name="Leon-Narvaez H."/>
            <person name="Longo L.V."/>
            <person name="Ma L.J."/>
            <person name="Malavazi I."/>
            <person name="Matsuo A.L."/>
            <person name="Morais F.V."/>
            <person name="Pereira M."/>
            <person name="Rodriguez-Brito S."/>
            <person name="Sakthikumar S."/>
            <person name="Salem-Izacc S.M."/>
            <person name="Sykes S.M."/>
            <person name="Teixeira M.M."/>
            <person name="Vallejo M.C."/>
            <person name="Walter M.E."/>
            <person name="Yandava C."/>
            <person name="Young S."/>
            <person name="Zeng Q."/>
            <person name="Zucker J."/>
            <person name="Felipe M.S."/>
            <person name="Goldman G.H."/>
            <person name="Haas B.J."/>
            <person name="McEwen J.G."/>
            <person name="Nino-Vega G."/>
            <person name="Puccia R."/>
            <person name="San-Blas G."/>
            <person name="Soares C.M."/>
            <person name="Birren B.W."/>
            <person name="Cuomo C.A."/>
        </authorList>
    </citation>
    <scope>NUCLEOTIDE SEQUENCE [LARGE SCALE GENOMIC DNA]</scope>
    <source>
        <strain evidence="2">ATCC MYA-826 / Pb01</strain>
    </source>
</reference>
<gene>
    <name evidence="1" type="ORF">PAAG_02385</name>
</gene>
<name>C1GUR2_PARBA</name>
<dbReference type="AlphaFoldDB" id="C1GUR2"/>